<sequence>MFSLITFLLVSSVSLSIAQRDPLKEFCRIHGHQTSIVDRRLYIDGGLVNWSPLSAESINYTSTWLRYGDLDVDNEGFPQNYLLAKNESVPSVHGGVLWPDASNKIVYLYGGDYGNDKPEDFRLWYYDIVYDSWNMSNASTTDIRRAAWGGGVAVQDYGRGYYYGGWLTNASVPGYQPRTALKNMLVYDMVANTFRNQSGPDDIPRAEGVMIYLPVGDGGFLVYFGGIQFPYGNDTTAALPMTDIFLFDIANDNWYKQTASGTEIPGDRRRFCAGAAWADDRSSYNIYLYGGASVGDGVGYGDVWILSLPSFTWIKFYPTEADGFGDPYPHHSLTCDVIENSQMIIMGGSFPNHTDNCDVPSIYGQHGLDLGKANSEGAKWAKFDPNVTMYNVPTEIAQSIGGGASGGATVLAPTGGWAHRDLQAEFERPYTPTTRTPTRHIPTPTAATSSAAAGAGGSNKKTIIAGAVGGVVGGLLLVVAVAVICLCVRRRRRANDNDRRPPSELPSQPISNMAGPPVSTQHDSYLSPSVTAYSHTPQGSPKPPSDPAWSQYGPATPEYPRSPGIPDKSGVVHAHHRSLSDQSYNHSLQSSPVGYHDQPSRSPVGLAQELPNVRSPPAQEMPNVRSPLSVGIQPKPQAANIMGVDPYYAQHPPRGAGT</sequence>
<feature type="compositionally biased region" description="Polar residues" evidence="3">
    <location>
        <begin position="580"/>
        <end position="592"/>
    </location>
</feature>
<gene>
    <name evidence="6" type="ORF">BU26DRAFT_546245</name>
</gene>
<keyword evidence="4" id="KW-0472">Membrane</keyword>
<dbReference type="RefSeq" id="XP_033692099.1">
    <property type="nucleotide sequence ID" value="XM_033831826.1"/>
</dbReference>
<feature type="compositionally biased region" description="Polar residues" evidence="3">
    <location>
        <begin position="518"/>
        <end position="539"/>
    </location>
</feature>
<evidence type="ECO:0000256" key="2">
    <source>
        <dbReference type="ARBA" id="ARBA00023004"/>
    </source>
</evidence>
<reference evidence="6" key="1">
    <citation type="journal article" date="2020" name="Stud. Mycol.">
        <title>101 Dothideomycetes genomes: a test case for predicting lifestyles and emergence of pathogens.</title>
        <authorList>
            <person name="Haridas S."/>
            <person name="Albert R."/>
            <person name="Binder M."/>
            <person name="Bloem J."/>
            <person name="Labutti K."/>
            <person name="Salamov A."/>
            <person name="Andreopoulos B."/>
            <person name="Baker S."/>
            <person name="Barry K."/>
            <person name="Bills G."/>
            <person name="Bluhm B."/>
            <person name="Cannon C."/>
            <person name="Castanera R."/>
            <person name="Culley D."/>
            <person name="Daum C."/>
            <person name="Ezra D."/>
            <person name="Gonzalez J."/>
            <person name="Henrissat B."/>
            <person name="Kuo A."/>
            <person name="Liang C."/>
            <person name="Lipzen A."/>
            <person name="Lutzoni F."/>
            <person name="Magnuson J."/>
            <person name="Mondo S."/>
            <person name="Nolan M."/>
            <person name="Ohm R."/>
            <person name="Pangilinan J."/>
            <person name="Park H.-J."/>
            <person name="Ramirez L."/>
            <person name="Alfaro M."/>
            <person name="Sun H."/>
            <person name="Tritt A."/>
            <person name="Yoshinaga Y."/>
            <person name="Zwiers L.-H."/>
            <person name="Turgeon B."/>
            <person name="Goodwin S."/>
            <person name="Spatafora J."/>
            <person name="Crous P."/>
            <person name="Grigoriev I."/>
        </authorList>
    </citation>
    <scope>NUCLEOTIDE SEQUENCE</scope>
    <source>
        <strain evidence="6">CBS 122368</strain>
    </source>
</reference>
<dbReference type="GeneID" id="54585156"/>
<keyword evidence="5" id="KW-0732">Signal</keyword>
<keyword evidence="7" id="KW-1185">Reference proteome</keyword>
<protein>
    <recommendedName>
        <fullName evidence="8">Galactose oxidase</fullName>
    </recommendedName>
</protein>
<feature type="transmembrane region" description="Helical" evidence="4">
    <location>
        <begin position="463"/>
        <end position="488"/>
    </location>
</feature>
<name>A0A6A6J2M2_9PLEO</name>
<dbReference type="OrthoDB" id="10251809at2759"/>
<dbReference type="AlphaFoldDB" id="A0A6A6J2M2"/>
<dbReference type="GO" id="GO:0019760">
    <property type="term" value="P:glucosinolate metabolic process"/>
    <property type="evidence" value="ECO:0007669"/>
    <property type="project" value="UniProtKB-ARBA"/>
</dbReference>
<accession>A0A6A6J2M2</accession>
<evidence type="ECO:0000313" key="6">
    <source>
        <dbReference type="EMBL" id="KAF2257095.1"/>
    </source>
</evidence>
<evidence type="ECO:0000256" key="1">
    <source>
        <dbReference type="ARBA" id="ARBA00022737"/>
    </source>
</evidence>
<evidence type="ECO:0000256" key="3">
    <source>
        <dbReference type="SAM" id="MobiDB-lite"/>
    </source>
</evidence>
<evidence type="ECO:0000256" key="4">
    <source>
        <dbReference type="SAM" id="Phobius"/>
    </source>
</evidence>
<dbReference type="InterPro" id="IPR011043">
    <property type="entry name" value="Gal_Oxase/kelch_b-propeller"/>
</dbReference>
<dbReference type="InterPro" id="IPR015915">
    <property type="entry name" value="Kelch-typ_b-propeller"/>
</dbReference>
<dbReference type="SUPFAM" id="SSF50965">
    <property type="entry name" value="Galactose oxidase, central domain"/>
    <property type="match status" value="1"/>
</dbReference>
<dbReference type="Proteomes" id="UP000800094">
    <property type="component" value="Unassembled WGS sequence"/>
</dbReference>
<dbReference type="EMBL" id="ML987189">
    <property type="protein sequence ID" value="KAF2257095.1"/>
    <property type="molecule type" value="Genomic_DNA"/>
</dbReference>
<evidence type="ECO:0008006" key="8">
    <source>
        <dbReference type="Google" id="ProtNLM"/>
    </source>
</evidence>
<keyword evidence="1" id="KW-0677">Repeat</keyword>
<keyword evidence="4" id="KW-1133">Transmembrane helix</keyword>
<feature type="chain" id="PRO_5025507830" description="Galactose oxidase" evidence="5">
    <location>
        <begin position="19"/>
        <end position="658"/>
    </location>
</feature>
<evidence type="ECO:0000256" key="5">
    <source>
        <dbReference type="SAM" id="SignalP"/>
    </source>
</evidence>
<dbReference type="Gene3D" id="2.120.10.80">
    <property type="entry name" value="Kelch-type beta propeller"/>
    <property type="match status" value="1"/>
</dbReference>
<organism evidence="6 7">
    <name type="scientific">Trematosphaeria pertusa</name>
    <dbReference type="NCBI Taxonomy" id="390896"/>
    <lineage>
        <taxon>Eukaryota</taxon>
        <taxon>Fungi</taxon>
        <taxon>Dikarya</taxon>
        <taxon>Ascomycota</taxon>
        <taxon>Pezizomycotina</taxon>
        <taxon>Dothideomycetes</taxon>
        <taxon>Pleosporomycetidae</taxon>
        <taxon>Pleosporales</taxon>
        <taxon>Massarineae</taxon>
        <taxon>Trematosphaeriaceae</taxon>
        <taxon>Trematosphaeria</taxon>
    </lineage>
</organism>
<proteinExistence type="predicted"/>
<feature type="compositionally biased region" description="Low complexity" evidence="3">
    <location>
        <begin position="430"/>
        <end position="453"/>
    </location>
</feature>
<feature type="signal peptide" evidence="5">
    <location>
        <begin position="1"/>
        <end position="18"/>
    </location>
</feature>
<dbReference type="PANTHER" id="PTHR47435">
    <property type="entry name" value="KELCH REPEAT PROTEIN (AFU_ORTHOLOGUE AFUA_5G12780)"/>
    <property type="match status" value="1"/>
</dbReference>
<keyword evidence="2" id="KW-0408">Iron</keyword>
<keyword evidence="4" id="KW-0812">Transmembrane</keyword>
<feature type="region of interest" description="Disordered" evidence="3">
    <location>
        <begin position="494"/>
        <end position="631"/>
    </location>
</feature>
<feature type="region of interest" description="Disordered" evidence="3">
    <location>
        <begin position="430"/>
        <end position="457"/>
    </location>
</feature>
<evidence type="ECO:0000313" key="7">
    <source>
        <dbReference type="Proteomes" id="UP000800094"/>
    </source>
</evidence>
<dbReference type="PANTHER" id="PTHR47435:SF4">
    <property type="entry name" value="KELCH REPEAT PROTEIN (AFU_ORTHOLOGUE AFUA_5G12780)"/>
    <property type="match status" value="1"/>
</dbReference>